<dbReference type="GeneID" id="80912182"/>
<dbReference type="Pfam" id="PF01266">
    <property type="entry name" value="DAO"/>
    <property type="match status" value="1"/>
</dbReference>
<dbReference type="OrthoDB" id="429143at2759"/>
<evidence type="ECO:0000259" key="1">
    <source>
        <dbReference type="Pfam" id="PF01266"/>
    </source>
</evidence>
<evidence type="ECO:0000313" key="2">
    <source>
        <dbReference type="EMBL" id="KAJ4350031.1"/>
    </source>
</evidence>
<sequence>MAQSPDGIYEKGIIDPGTPVANSTQPYWLTEPSPIAKLQSPWANEADVVVIGSGMTAASLCRSLYAEQPGIKIVVVEARDLCAGATGRNGGHIKAMSPGAWQDRVKAYGLKEALKVMEFEHVHVEEILACINENGLQADHRRVEGLDVYHDEKTWTRAVDAVEDLRKHDPKLGKRYTIYDTRRQLRDLKISDVAVGAIGMPAATMWPYKMVAGLLEKFVQEYGLSIQTNTVAKSVDDSPKDDFATVNTSRGDIRAKYVIHATNAFLGHLVPELRPYVSPVRANVQRQLPRPITHQLTRSYWLRYGEKDYDYMMQRPDGATIIGRGSTGRRATADDSQTDLVAHVHLRGATPYVFDWGTDKIEVTHQWSGAVAFTSDGNPFVGRIPFSESKHQWVCAAYQGIGMVRAFKSAQMAAYLILGKEIPEEYPRSFLTTKERFDGLQAVFKGAKL</sequence>
<comment type="caution">
    <text evidence="2">The sequence shown here is derived from an EMBL/GenBank/DDBJ whole genome shotgun (WGS) entry which is preliminary data.</text>
</comment>
<dbReference type="PANTHER" id="PTHR13847">
    <property type="entry name" value="SARCOSINE DEHYDROGENASE-RELATED"/>
    <property type="match status" value="1"/>
</dbReference>
<dbReference type="SUPFAM" id="SSF51905">
    <property type="entry name" value="FAD/NAD(P)-binding domain"/>
    <property type="match status" value="1"/>
</dbReference>
<gene>
    <name evidence="2" type="ORF">N0V89_008652</name>
</gene>
<dbReference type="AlphaFoldDB" id="A0A9W9C8Q8"/>
<feature type="domain" description="FAD dependent oxidoreductase" evidence="1">
    <location>
        <begin position="47"/>
        <end position="416"/>
    </location>
</feature>
<dbReference type="Proteomes" id="UP001140513">
    <property type="component" value="Unassembled WGS sequence"/>
</dbReference>
<dbReference type="Gene3D" id="3.50.50.60">
    <property type="entry name" value="FAD/NAD(P)-binding domain"/>
    <property type="match status" value="1"/>
</dbReference>
<reference evidence="2" key="1">
    <citation type="submission" date="2022-10" db="EMBL/GenBank/DDBJ databases">
        <title>Tapping the CABI collections for fungal endophytes: first genome assemblies for Collariella, Neodidymelliopsis, Ascochyta clinopodiicola, Didymella pomorum, Didymosphaeria variabile, Neocosmospora piperis and Neocucurbitaria cava.</title>
        <authorList>
            <person name="Hill R."/>
        </authorList>
    </citation>
    <scope>NUCLEOTIDE SEQUENCE</scope>
    <source>
        <strain evidence="2">IMI 356815</strain>
    </source>
</reference>
<protein>
    <recommendedName>
        <fullName evidence="1">FAD dependent oxidoreductase domain-containing protein</fullName>
    </recommendedName>
</protein>
<organism evidence="2 3">
    <name type="scientific">Didymosphaeria variabile</name>
    <dbReference type="NCBI Taxonomy" id="1932322"/>
    <lineage>
        <taxon>Eukaryota</taxon>
        <taxon>Fungi</taxon>
        <taxon>Dikarya</taxon>
        <taxon>Ascomycota</taxon>
        <taxon>Pezizomycotina</taxon>
        <taxon>Dothideomycetes</taxon>
        <taxon>Pleosporomycetidae</taxon>
        <taxon>Pleosporales</taxon>
        <taxon>Massarineae</taxon>
        <taxon>Didymosphaeriaceae</taxon>
        <taxon>Didymosphaeria</taxon>
    </lineage>
</organism>
<dbReference type="RefSeq" id="XP_056068961.1">
    <property type="nucleotide sequence ID" value="XM_056217405.1"/>
</dbReference>
<accession>A0A9W9C8Q8</accession>
<dbReference type="GO" id="GO:0005737">
    <property type="term" value="C:cytoplasm"/>
    <property type="evidence" value="ECO:0007669"/>
    <property type="project" value="TreeGrafter"/>
</dbReference>
<keyword evidence="3" id="KW-1185">Reference proteome</keyword>
<proteinExistence type="predicted"/>
<dbReference type="EMBL" id="JAPEUX010000006">
    <property type="protein sequence ID" value="KAJ4350031.1"/>
    <property type="molecule type" value="Genomic_DNA"/>
</dbReference>
<dbReference type="InterPro" id="IPR006076">
    <property type="entry name" value="FAD-dep_OxRdtase"/>
</dbReference>
<evidence type="ECO:0000313" key="3">
    <source>
        <dbReference type="Proteomes" id="UP001140513"/>
    </source>
</evidence>
<name>A0A9W9C8Q8_9PLEO</name>
<dbReference type="Gene3D" id="3.30.9.10">
    <property type="entry name" value="D-Amino Acid Oxidase, subunit A, domain 2"/>
    <property type="match status" value="1"/>
</dbReference>
<dbReference type="InterPro" id="IPR036188">
    <property type="entry name" value="FAD/NAD-bd_sf"/>
</dbReference>
<dbReference type="PANTHER" id="PTHR13847:SF213">
    <property type="entry name" value="DEPENDENT OXIDOREDUCTASE, PUTATIVE-RELATED"/>
    <property type="match status" value="1"/>
</dbReference>